<evidence type="ECO:0000256" key="3">
    <source>
        <dbReference type="ARBA" id="ARBA00022679"/>
    </source>
</evidence>
<reference evidence="5 6" key="1">
    <citation type="journal article" date="2016" name="Front. Microbiol.">
        <title>Comparative Genomic Analysis Reveals a Diverse Repertoire of Genes Involved in Prokaryote-Eukaryote Interactions within the Pseudovibrio Genus.</title>
        <authorList>
            <person name="Romano S."/>
            <person name="Fernandez-Guerra A."/>
            <person name="Reen F.J."/>
            <person name="Glockner F.O."/>
            <person name="Crowley S.P."/>
            <person name="O'Sullivan O."/>
            <person name="Cotter P.D."/>
            <person name="Adams C."/>
            <person name="Dobson A.D."/>
            <person name="O'Gara F."/>
        </authorList>
    </citation>
    <scope>NUCLEOTIDE SEQUENCE [LARGE SCALE GENOMIC DNA]</scope>
    <source>
        <strain evidence="5 6">Ad2</strain>
    </source>
</reference>
<evidence type="ECO:0000259" key="4">
    <source>
        <dbReference type="Pfam" id="PF08241"/>
    </source>
</evidence>
<dbReference type="AlphaFoldDB" id="A0A161XCT8"/>
<keyword evidence="2 5" id="KW-0489">Methyltransferase</keyword>
<dbReference type="InterPro" id="IPR029063">
    <property type="entry name" value="SAM-dependent_MTases_sf"/>
</dbReference>
<keyword evidence="6" id="KW-1185">Reference proteome</keyword>
<dbReference type="Pfam" id="PF08241">
    <property type="entry name" value="Methyltransf_11"/>
    <property type="match status" value="1"/>
</dbReference>
<dbReference type="EMBL" id="LMCB01000122">
    <property type="protein sequence ID" value="KZL09461.1"/>
    <property type="molecule type" value="Genomic_DNA"/>
</dbReference>
<proteinExistence type="inferred from homology"/>
<evidence type="ECO:0000313" key="5">
    <source>
        <dbReference type="EMBL" id="KZL09461.1"/>
    </source>
</evidence>
<dbReference type="PANTHER" id="PTHR44942">
    <property type="entry name" value="METHYLTRANSF_11 DOMAIN-CONTAINING PROTEIN"/>
    <property type="match status" value="1"/>
</dbReference>
<keyword evidence="3 5" id="KW-0808">Transferase</keyword>
<dbReference type="OrthoDB" id="9797252at2"/>
<dbReference type="GO" id="GO:0032259">
    <property type="term" value="P:methylation"/>
    <property type="evidence" value="ECO:0007669"/>
    <property type="project" value="UniProtKB-KW"/>
</dbReference>
<dbReference type="STRING" id="989403.SAMN05421798_103313"/>
<dbReference type="EC" id="2.1.1.144" evidence="5"/>
<name>A0A161XCT8_9HYPH</name>
<evidence type="ECO:0000313" key="6">
    <source>
        <dbReference type="Proteomes" id="UP000076577"/>
    </source>
</evidence>
<dbReference type="GO" id="GO:0030798">
    <property type="term" value="F:trans-aconitate 2-methyltransferase activity"/>
    <property type="evidence" value="ECO:0007669"/>
    <property type="project" value="UniProtKB-EC"/>
</dbReference>
<evidence type="ECO:0000256" key="1">
    <source>
        <dbReference type="ARBA" id="ARBA00008361"/>
    </source>
</evidence>
<dbReference type="Proteomes" id="UP000076577">
    <property type="component" value="Unassembled WGS sequence"/>
</dbReference>
<sequence length="252" mass="27777">MKPKDVAASHFQTAGGAYAKYRPTYPAELATFLALQCRQHNTALDLGCGTGQFSKLIANHFKQVLATDVSASQIDNAVPASNIRFAVEPAEQCSADDGSVDLIVAAQAAHWFDLARFYEEVERIAAPGAVLALVSYGVLAIDEAKCNERFGKFYYDEIGPYWPPERKHVDNGYASFEFPFQAIKYPSLSIERNWTLEQFLGYVGTWSSIRAATKAGEGAILGEFSKELASLWGDPNQQTKITWPIAKRLGRV</sequence>
<dbReference type="SUPFAM" id="SSF53335">
    <property type="entry name" value="S-adenosyl-L-methionine-dependent methyltransferases"/>
    <property type="match status" value="1"/>
</dbReference>
<dbReference type="RefSeq" id="WP_068010061.1">
    <property type="nucleotide sequence ID" value="NZ_FOFM01000003.1"/>
</dbReference>
<dbReference type="PATRIC" id="fig|989403.3.peg.4440"/>
<dbReference type="InterPro" id="IPR051052">
    <property type="entry name" value="Diverse_substrate_MTase"/>
</dbReference>
<accession>A0A161XCT8</accession>
<comment type="similarity">
    <text evidence="1">Belongs to the methyltransferase superfamily.</text>
</comment>
<protein>
    <submittedName>
        <fullName evidence="5">Trans-aconitate 2-methyltransferase</fullName>
        <ecNumber evidence="5">2.1.1.144</ecNumber>
    </submittedName>
</protein>
<dbReference type="Gene3D" id="3.40.50.150">
    <property type="entry name" value="Vaccinia Virus protein VP39"/>
    <property type="match status" value="1"/>
</dbReference>
<dbReference type="CDD" id="cd02440">
    <property type="entry name" value="AdoMet_MTases"/>
    <property type="match status" value="1"/>
</dbReference>
<comment type="caution">
    <text evidence="5">The sequence shown here is derived from an EMBL/GenBank/DDBJ whole genome shotgun (WGS) entry which is preliminary data.</text>
</comment>
<gene>
    <name evidence="5" type="primary">tam_2</name>
    <name evidence="5" type="ORF">PsAD2_04062</name>
</gene>
<evidence type="ECO:0000256" key="2">
    <source>
        <dbReference type="ARBA" id="ARBA00022603"/>
    </source>
</evidence>
<dbReference type="InterPro" id="IPR013216">
    <property type="entry name" value="Methyltransf_11"/>
</dbReference>
<dbReference type="PANTHER" id="PTHR44942:SF4">
    <property type="entry name" value="METHYLTRANSFERASE TYPE 11 DOMAIN-CONTAINING PROTEIN"/>
    <property type="match status" value="1"/>
</dbReference>
<feature type="domain" description="Methyltransferase type 11" evidence="4">
    <location>
        <begin position="44"/>
        <end position="132"/>
    </location>
</feature>
<organism evidence="5 6">
    <name type="scientific">Pseudovibrio axinellae</name>
    <dbReference type="NCBI Taxonomy" id="989403"/>
    <lineage>
        <taxon>Bacteria</taxon>
        <taxon>Pseudomonadati</taxon>
        <taxon>Pseudomonadota</taxon>
        <taxon>Alphaproteobacteria</taxon>
        <taxon>Hyphomicrobiales</taxon>
        <taxon>Stappiaceae</taxon>
        <taxon>Pseudovibrio</taxon>
    </lineage>
</organism>